<keyword evidence="1" id="KW-0472">Membrane</keyword>
<feature type="transmembrane region" description="Helical" evidence="1">
    <location>
        <begin position="364"/>
        <end position="390"/>
    </location>
</feature>
<feature type="transmembrane region" description="Helical" evidence="1">
    <location>
        <begin position="259"/>
        <end position="277"/>
    </location>
</feature>
<feature type="transmembrane region" description="Helical" evidence="1">
    <location>
        <begin position="396"/>
        <end position="417"/>
    </location>
</feature>
<evidence type="ECO:0000313" key="4">
    <source>
        <dbReference type="Proteomes" id="UP001056109"/>
    </source>
</evidence>
<dbReference type="RefSeq" id="WP_252673133.1">
    <property type="nucleotide sequence ID" value="NZ_CP099547.1"/>
</dbReference>
<organism evidence="3 4">
    <name type="scientific">Arcanobacterium pinnipediorum</name>
    <dbReference type="NCBI Taxonomy" id="1503041"/>
    <lineage>
        <taxon>Bacteria</taxon>
        <taxon>Bacillati</taxon>
        <taxon>Actinomycetota</taxon>
        <taxon>Actinomycetes</taxon>
        <taxon>Actinomycetales</taxon>
        <taxon>Actinomycetaceae</taxon>
        <taxon>Arcanobacterium</taxon>
    </lineage>
</organism>
<reference evidence="3" key="1">
    <citation type="submission" date="2022-06" db="EMBL/GenBank/DDBJ databases">
        <title>Complete Genome Sequence of Arcanobacterium pinnipediorum strain DSM 28752 isolated from a harbour seal.</title>
        <authorList>
            <person name="Borowiak M."/>
            <person name="Kreitlow A."/>
            <person name="Alssahen M."/>
            <person name="Malorny B."/>
            <person name="Laemmler C."/>
            <person name="Prenger-Berninghoff E."/>
            <person name="Siebert U."/>
            <person name="Ploetz M."/>
            <person name="Abdulmawjood A."/>
        </authorList>
    </citation>
    <scope>NUCLEOTIDE SEQUENCE</scope>
    <source>
        <strain evidence="3">DSM 28752</strain>
    </source>
</reference>
<feature type="transmembrane region" description="Helical" evidence="1">
    <location>
        <begin position="297"/>
        <end position="316"/>
    </location>
</feature>
<keyword evidence="3" id="KW-0378">Hydrolase</keyword>
<evidence type="ECO:0000313" key="3">
    <source>
        <dbReference type="EMBL" id="USR79259.1"/>
    </source>
</evidence>
<feature type="transmembrane region" description="Helical" evidence="1">
    <location>
        <begin position="174"/>
        <end position="192"/>
    </location>
</feature>
<dbReference type="GO" id="GO:0006508">
    <property type="term" value="P:proteolysis"/>
    <property type="evidence" value="ECO:0007669"/>
    <property type="project" value="UniProtKB-KW"/>
</dbReference>
<evidence type="ECO:0000256" key="1">
    <source>
        <dbReference type="SAM" id="Phobius"/>
    </source>
</evidence>
<feature type="transmembrane region" description="Helical" evidence="1">
    <location>
        <begin position="461"/>
        <end position="481"/>
    </location>
</feature>
<feature type="transmembrane region" description="Helical" evidence="1">
    <location>
        <begin position="61"/>
        <end position="83"/>
    </location>
</feature>
<evidence type="ECO:0000259" key="2">
    <source>
        <dbReference type="Pfam" id="PF02517"/>
    </source>
</evidence>
<dbReference type="EC" id="3.4.-.-" evidence="3"/>
<keyword evidence="1" id="KW-1133">Transmembrane helix</keyword>
<name>A0ABY5AJ41_9ACTO</name>
<protein>
    <submittedName>
        <fullName evidence="3">CPBP family glutamic-type intramembrane protease</fullName>
        <ecNumber evidence="3">3.4.-.-</ecNumber>
    </submittedName>
</protein>
<sequence length="498" mass="55996">MISEDRLSFRDVLFGCVVFSGLASFALIHTQGFQQLGFISTAGFIGDIFGLTQRLPLPTQWTLSITIGALTEIICAALSWWILTRTSLSFTLRFTLAVGLTAVFRGIFFAPYLNVLSSLQWAGVAVFSTYYYWKYRRVWPLALSHALFNAIAFRPNDILSETLLGTLKTTTNDVVLPIIMCWAIAWLITRTLNHATTKNTTTVPKTALCALRATMILGATTITVGGFIAGIIQLFWQKSLPIYIPGVYYSSLEQNRSQWFWGMIIIGGLLVVAWYMLSRNTFPSHSSPATRHSSWMIFGVFFAIVLVQGSAFRIYFRSWGMATGTDFHHWFTNHDIYGIDVPLSSPSIWDILRNTLNGGMEELAYALILLALIYMFRMPSRLSIAVVLIFRVILHLYYATLGIVLWLIPDGIFAGIYVTRRGRILPLIIAHGLYDAILAIQEYIVRTDLFGHLRTDAIDRIWTPVTGIAGIIALTLAYVYYTHKRSEETTESLTATPI</sequence>
<accession>A0ABY5AJ41</accession>
<dbReference type="GO" id="GO:0008233">
    <property type="term" value="F:peptidase activity"/>
    <property type="evidence" value="ECO:0007669"/>
    <property type="project" value="UniProtKB-KW"/>
</dbReference>
<feature type="transmembrane region" description="Helical" evidence="1">
    <location>
        <begin position="90"/>
        <end position="109"/>
    </location>
</feature>
<dbReference type="Pfam" id="PF02517">
    <property type="entry name" value="Rce1-like"/>
    <property type="match status" value="1"/>
</dbReference>
<dbReference type="Proteomes" id="UP001056109">
    <property type="component" value="Chromosome"/>
</dbReference>
<feature type="transmembrane region" description="Helical" evidence="1">
    <location>
        <begin position="12"/>
        <end position="29"/>
    </location>
</feature>
<dbReference type="InterPro" id="IPR003675">
    <property type="entry name" value="Rce1/LyrA-like_dom"/>
</dbReference>
<feature type="domain" description="CAAX prenyl protease 2/Lysostaphin resistance protein A-like" evidence="2">
    <location>
        <begin position="354"/>
        <end position="437"/>
    </location>
</feature>
<keyword evidence="4" id="KW-1185">Reference proteome</keyword>
<keyword evidence="1" id="KW-0812">Transmembrane</keyword>
<feature type="transmembrane region" description="Helical" evidence="1">
    <location>
        <begin position="213"/>
        <end position="236"/>
    </location>
</feature>
<proteinExistence type="predicted"/>
<keyword evidence="3" id="KW-0645">Protease</keyword>
<dbReference type="EMBL" id="CP099547">
    <property type="protein sequence ID" value="USR79259.1"/>
    <property type="molecule type" value="Genomic_DNA"/>
</dbReference>
<feature type="transmembrane region" description="Helical" evidence="1">
    <location>
        <begin position="115"/>
        <end position="133"/>
    </location>
</feature>
<gene>
    <name evidence="3" type="ORF">NG665_07735</name>
</gene>
<feature type="transmembrane region" description="Helical" evidence="1">
    <location>
        <begin position="424"/>
        <end position="441"/>
    </location>
</feature>